<organism evidence="2 3">
    <name type="scientific">Apiosordaria backusii</name>
    <dbReference type="NCBI Taxonomy" id="314023"/>
    <lineage>
        <taxon>Eukaryota</taxon>
        <taxon>Fungi</taxon>
        <taxon>Dikarya</taxon>
        <taxon>Ascomycota</taxon>
        <taxon>Pezizomycotina</taxon>
        <taxon>Sordariomycetes</taxon>
        <taxon>Sordariomycetidae</taxon>
        <taxon>Sordariales</taxon>
        <taxon>Lasiosphaeriaceae</taxon>
        <taxon>Apiosordaria</taxon>
    </lineage>
</organism>
<evidence type="ECO:0000256" key="1">
    <source>
        <dbReference type="SAM" id="Phobius"/>
    </source>
</evidence>
<gene>
    <name evidence="2" type="ORF">B0T21DRAFT_34039</name>
</gene>
<keyword evidence="1" id="KW-0812">Transmembrane</keyword>
<sequence length="130" mass="13771">MAAHVRNAAAVVARNPGTAAVAGVVTVGAVALAAPLAIAAPVLAAVGFTAEGVAASMFHRCCCPSWYRKRRRRKCLCCVPECCCWRSWSCRSCHRYTSCWGGCCRGSCRGKILLEKAVMPATAVGRCGRH</sequence>
<evidence type="ECO:0000313" key="3">
    <source>
        <dbReference type="Proteomes" id="UP001172159"/>
    </source>
</evidence>
<keyword evidence="1" id="KW-0472">Membrane</keyword>
<reference evidence="2" key="1">
    <citation type="submission" date="2023-06" db="EMBL/GenBank/DDBJ databases">
        <title>Genome-scale phylogeny and comparative genomics of the fungal order Sordariales.</title>
        <authorList>
            <consortium name="Lawrence Berkeley National Laboratory"/>
            <person name="Hensen N."/>
            <person name="Bonometti L."/>
            <person name="Westerberg I."/>
            <person name="Brannstrom I.O."/>
            <person name="Guillou S."/>
            <person name="Cros-Aarteil S."/>
            <person name="Calhoun S."/>
            <person name="Haridas S."/>
            <person name="Kuo A."/>
            <person name="Mondo S."/>
            <person name="Pangilinan J."/>
            <person name="Riley R."/>
            <person name="Labutti K."/>
            <person name="Andreopoulos B."/>
            <person name="Lipzen A."/>
            <person name="Chen C."/>
            <person name="Yanf M."/>
            <person name="Daum C."/>
            <person name="Ng V."/>
            <person name="Clum A."/>
            <person name="Steindorff A."/>
            <person name="Ohm R."/>
            <person name="Martin F."/>
            <person name="Silar P."/>
            <person name="Natvig D."/>
            <person name="Lalanne C."/>
            <person name="Gautier V."/>
            <person name="Ament-Velasquez S.L."/>
            <person name="Kruys A."/>
            <person name="Hutchinson M.I."/>
            <person name="Powell A.J."/>
            <person name="Barry K."/>
            <person name="Miller A.N."/>
            <person name="Grigoriev I.V."/>
            <person name="Debuchy R."/>
            <person name="Gladieux P."/>
            <person name="Thoren M.H."/>
            <person name="Johannesson H."/>
        </authorList>
    </citation>
    <scope>NUCLEOTIDE SEQUENCE</scope>
    <source>
        <strain evidence="2">CBS 540.89</strain>
    </source>
</reference>
<dbReference type="Proteomes" id="UP001172159">
    <property type="component" value="Unassembled WGS sequence"/>
</dbReference>
<feature type="transmembrane region" description="Helical" evidence="1">
    <location>
        <begin position="20"/>
        <end position="50"/>
    </location>
</feature>
<accession>A0AA40B2D9</accession>
<keyword evidence="1" id="KW-1133">Transmembrane helix</keyword>
<keyword evidence="3" id="KW-1185">Reference proteome</keyword>
<protein>
    <submittedName>
        <fullName evidence="2">Uncharacterized protein</fullName>
    </submittedName>
</protein>
<dbReference type="AlphaFoldDB" id="A0AA40B2D9"/>
<evidence type="ECO:0000313" key="2">
    <source>
        <dbReference type="EMBL" id="KAK0726403.1"/>
    </source>
</evidence>
<proteinExistence type="predicted"/>
<dbReference type="EMBL" id="JAUKTV010000010">
    <property type="protein sequence ID" value="KAK0726403.1"/>
    <property type="molecule type" value="Genomic_DNA"/>
</dbReference>
<name>A0AA40B2D9_9PEZI</name>
<comment type="caution">
    <text evidence="2">The sequence shown here is derived from an EMBL/GenBank/DDBJ whole genome shotgun (WGS) entry which is preliminary data.</text>
</comment>